<dbReference type="EMBL" id="CP000356">
    <property type="protein sequence ID" value="ABF53297.1"/>
    <property type="molecule type" value="Genomic_DNA"/>
</dbReference>
<dbReference type="AlphaFoldDB" id="Q1GSS5"/>
<reference evidence="7 8" key="1">
    <citation type="journal article" date="2009" name="Proc. Natl. Acad. Sci. U.S.A.">
        <title>The genomic basis of trophic strategy in marine bacteria.</title>
        <authorList>
            <person name="Lauro F.M."/>
            <person name="McDougald D."/>
            <person name="Thomas T."/>
            <person name="Williams T.J."/>
            <person name="Egan S."/>
            <person name="Rice S."/>
            <person name="DeMaere M.Z."/>
            <person name="Ting L."/>
            <person name="Ertan H."/>
            <person name="Johnson J."/>
            <person name="Ferriera S."/>
            <person name="Lapidus A."/>
            <person name="Anderson I."/>
            <person name="Kyrpides N."/>
            <person name="Munk A.C."/>
            <person name="Detter C."/>
            <person name="Han C.S."/>
            <person name="Brown M.V."/>
            <person name="Robb F.T."/>
            <person name="Kjelleberg S."/>
            <person name="Cavicchioli R."/>
        </authorList>
    </citation>
    <scope>NUCLEOTIDE SEQUENCE [LARGE SCALE GENOMIC DNA]</scope>
    <source>
        <strain evidence="8">DSM 13593 / LMG 18877 / RB2256</strain>
    </source>
</reference>
<evidence type="ECO:0000256" key="1">
    <source>
        <dbReference type="ARBA" id="ARBA00004141"/>
    </source>
</evidence>
<sequence length="463" mass="49699">MKKNIFRSSSAPELVLVLILVAALILGGSGRDDVTSLIVLRPISMLALAVALCFLPRAVWQRNKALLTCAFAAVLLVALQLVPLPPAIWHALPGRDFVVAIDRAAGMPDIWRPVSLVPYRTANALMALALPVAVLLLALTIERERHYRIALLLLAGVFASALFGLLQIIGGEGNPFYLYRITNDGSAVGLFANRNHHSVALAMGFPLTAALVAMTMRRNEENSGALQWGGLAFAALLLPSLLVAQSRAGVLMGLVGLASVPFILKISPLQIAAGLGGRGVKWKMGLALAALVAVAFLTVQMTAFNSFDRLFASASGSEASLRFNTWPAAIRLAMESLPFGTGMGSFVEAYRVVEPDFMLRPQYMNHAHNDLIELFLTGGLPAMLLLAVSLVVVVRGYFRGSSEDRSGTSLMFRRLGAVLLLLVFLASCYDYPLRTPLMAAIFSLALTWTAGRSVGDQSSGERR</sequence>
<keyword evidence="3 5" id="KW-1133">Transmembrane helix</keyword>
<dbReference type="Proteomes" id="UP000006578">
    <property type="component" value="Chromosome"/>
</dbReference>
<dbReference type="GO" id="GO:0016020">
    <property type="term" value="C:membrane"/>
    <property type="evidence" value="ECO:0007669"/>
    <property type="project" value="UniProtKB-SubCell"/>
</dbReference>
<organism evidence="7 8">
    <name type="scientific">Sphingopyxis alaskensis (strain DSM 13593 / LMG 18877 / RB2256)</name>
    <name type="common">Sphingomonas alaskensis</name>
    <dbReference type="NCBI Taxonomy" id="317655"/>
    <lineage>
        <taxon>Bacteria</taxon>
        <taxon>Pseudomonadati</taxon>
        <taxon>Pseudomonadota</taxon>
        <taxon>Alphaproteobacteria</taxon>
        <taxon>Sphingomonadales</taxon>
        <taxon>Sphingomonadaceae</taxon>
        <taxon>Sphingopyxis</taxon>
    </lineage>
</organism>
<evidence type="ECO:0000256" key="4">
    <source>
        <dbReference type="ARBA" id="ARBA00023136"/>
    </source>
</evidence>
<comment type="subcellular location">
    <subcellularLocation>
        <location evidence="1">Membrane</location>
        <topology evidence="1">Multi-pass membrane protein</topology>
    </subcellularLocation>
</comment>
<feature type="transmembrane region" description="Helical" evidence="5">
    <location>
        <begin position="196"/>
        <end position="213"/>
    </location>
</feature>
<feature type="transmembrane region" description="Helical" evidence="5">
    <location>
        <begin position="250"/>
        <end position="273"/>
    </location>
</feature>
<feature type="transmembrane region" description="Helical" evidence="5">
    <location>
        <begin position="151"/>
        <end position="170"/>
    </location>
</feature>
<proteinExistence type="predicted"/>
<dbReference type="InterPro" id="IPR007016">
    <property type="entry name" value="O-antigen_ligase-rel_domated"/>
</dbReference>
<feature type="transmembrane region" description="Helical" evidence="5">
    <location>
        <begin position="66"/>
        <end position="89"/>
    </location>
</feature>
<dbReference type="InterPro" id="IPR051533">
    <property type="entry name" value="WaaL-like"/>
</dbReference>
<feature type="transmembrane region" description="Helical" evidence="5">
    <location>
        <begin position="374"/>
        <end position="398"/>
    </location>
</feature>
<feature type="transmembrane region" description="Helical" evidence="5">
    <location>
        <begin position="40"/>
        <end position="59"/>
    </location>
</feature>
<name>Q1GSS5_SPHAL</name>
<dbReference type="PANTHER" id="PTHR37422:SF13">
    <property type="entry name" value="LIPOPOLYSACCHARIDE BIOSYNTHESIS PROTEIN PA4999-RELATED"/>
    <property type="match status" value="1"/>
</dbReference>
<keyword evidence="4 5" id="KW-0472">Membrane</keyword>
<evidence type="ECO:0000313" key="8">
    <source>
        <dbReference type="Proteomes" id="UP000006578"/>
    </source>
</evidence>
<dbReference type="Pfam" id="PF04932">
    <property type="entry name" value="Wzy_C"/>
    <property type="match status" value="1"/>
</dbReference>
<keyword evidence="8" id="KW-1185">Reference proteome</keyword>
<feature type="transmembrane region" description="Helical" evidence="5">
    <location>
        <begin position="285"/>
        <end position="304"/>
    </location>
</feature>
<evidence type="ECO:0000256" key="5">
    <source>
        <dbReference type="SAM" id="Phobius"/>
    </source>
</evidence>
<dbReference type="PANTHER" id="PTHR37422">
    <property type="entry name" value="TEICHURONIC ACID BIOSYNTHESIS PROTEIN TUAE"/>
    <property type="match status" value="1"/>
</dbReference>
<feature type="domain" description="O-antigen ligase-related" evidence="6">
    <location>
        <begin position="233"/>
        <end position="386"/>
    </location>
</feature>
<gene>
    <name evidence="7" type="ordered locus">Sala_1584</name>
</gene>
<dbReference type="eggNOG" id="COG3307">
    <property type="taxonomic scope" value="Bacteria"/>
</dbReference>
<dbReference type="OrthoDB" id="7628239at2"/>
<evidence type="ECO:0000259" key="6">
    <source>
        <dbReference type="Pfam" id="PF04932"/>
    </source>
</evidence>
<evidence type="ECO:0000256" key="2">
    <source>
        <dbReference type="ARBA" id="ARBA00022692"/>
    </source>
</evidence>
<evidence type="ECO:0000256" key="3">
    <source>
        <dbReference type="ARBA" id="ARBA00022989"/>
    </source>
</evidence>
<dbReference type="KEGG" id="sal:Sala_1584"/>
<protein>
    <submittedName>
        <fullName evidence="7">O-antigen polymerase</fullName>
    </submittedName>
</protein>
<dbReference type="HOGENOM" id="CLU_035700_0_0_5"/>
<feature type="transmembrane region" description="Helical" evidence="5">
    <location>
        <begin position="121"/>
        <end position="139"/>
    </location>
</feature>
<keyword evidence="2 5" id="KW-0812">Transmembrane</keyword>
<accession>Q1GSS5</accession>
<evidence type="ECO:0000313" key="7">
    <source>
        <dbReference type="EMBL" id="ABF53297.1"/>
    </source>
</evidence>
<feature type="transmembrane region" description="Helical" evidence="5">
    <location>
        <begin position="225"/>
        <end position="244"/>
    </location>
</feature>
<dbReference type="STRING" id="317655.Sala_1584"/>
<feature type="transmembrane region" description="Helical" evidence="5">
    <location>
        <begin position="410"/>
        <end position="429"/>
    </location>
</feature>